<dbReference type="PANTHER" id="PTHR30605:SF0">
    <property type="entry name" value="ANHYDRO-N-ACETYLMURAMIC ACID KINASE"/>
    <property type="match status" value="1"/>
</dbReference>
<dbReference type="SUPFAM" id="SSF53067">
    <property type="entry name" value="Actin-like ATPase domain"/>
    <property type="match status" value="1"/>
</dbReference>
<comment type="similarity">
    <text evidence="1">Belongs to the anhydro-N-acetylmuramic acid kinase family.</text>
</comment>
<dbReference type="AlphaFoldDB" id="A0A1S9ZFT2"/>
<gene>
    <name evidence="1" type="primary">anmK</name>
    <name evidence="2" type="ORF">B0180_09630</name>
</gene>
<dbReference type="GO" id="GO:0016773">
    <property type="term" value="F:phosphotransferase activity, alcohol group as acceptor"/>
    <property type="evidence" value="ECO:0007669"/>
    <property type="project" value="UniProtKB-UniRule"/>
</dbReference>
<protein>
    <recommendedName>
        <fullName evidence="1">Anhydro-N-acetylmuramic acid kinase</fullName>
        <ecNumber evidence="1">2.7.1.170</ecNumber>
    </recommendedName>
    <alternativeName>
        <fullName evidence="1">AnhMurNAc kinase</fullName>
    </alternativeName>
</protein>
<feature type="binding site" evidence="1">
    <location>
        <begin position="34"/>
        <end position="41"/>
    </location>
    <ligand>
        <name>ATP</name>
        <dbReference type="ChEBI" id="CHEBI:30616"/>
    </ligand>
</feature>
<reference evidence="2 3" key="1">
    <citation type="submission" date="2017-02" db="EMBL/GenBank/DDBJ databases">
        <title>Draft genome sequence of Moraxella canis CCUG 8415A type strain.</title>
        <authorList>
            <person name="Engstrom-Jakobsson H."/>
            <person name="Salva-Serra F."/>
            <person name="Thorell K."/>
            <person name="Gonzales-Siles L."/>
            <person name="Karlsson R."/>
            <person name="Boulund F."/>
            <person name="Engstrand L."/>
            <person name="Moore E."/>
        </authorList>
    </citation>
    <scope>NUCLEOTIDE SEQUENCE [LARGE SCALE GENOMIC DNA]</scope>
    <source>
        <strain evidence="2 3">CCUG 8415A</strain>
    </source>
</reference>
<dbReference type="Gene3D" id="3.30.420.40">
    <property type="match status" value="2"/>
</dbReference>
<dbReference type="UniPathway" id="UPA00544"/>
<dbReference type="EC" id="2.7.1.170" evidence="1"/>
<name>A0A1S9ZFT2_9GAMM</name>
<proteinExistence type="inferred from homology"/>
<dbReference type="GO" id="GO:0009254">
    <property type="term" value="P:peptidoglycan turnover"/>
    <property type="evidence" value="ECO:0007669"/>
    <property type="project" value="UniProtKB-UniRule"/>
</dbReference>
<dbReference type="EMBL" id="MUXT01000012">
    <property type="protein sequence ID" value="OOR82334.1"/>
    <property type="molecule type" value="Genomic_DNA"/>
</dbReference>
<comment type="pathway">
    <text evidence="1">Amino-sugar metabolism; 1,6-anhydro-N-acetylmuramate degradation.</text>
</comment>
<dbReference type="NCBIfam" id="NF007139">
    <property type="entry name" value="PRK09585.1-3"/>
    <property type="match status" value="1"/>
</dbReference>
<dbReference type="HAMAP" id="MF_01270">
    <property type="entry name" value="AnhMurNAc_kinase"/>
    <property type="match status" value="1"/>
</dbReference>
<organism evidence="2 3">
    <name type="scientific">Moraxella canis</name>
    <dbReference type="NCBI Taxonomy" id="90239"/>
    <lineage>
        <taxon>Bacteria</taxon>
        <taxon>Pseudomonadati</taxon>
        <taxon>Pseudomonadota</taxon>
        <taxon>Gammaproteobacteria</taxon>
        <taxon>Moraxellales</taxon>
        <taxon>Moraxellaceae</taxon>
        <taxon>Moraxella</taxon>
    </lineage>
</organism>
<dbReference type="GO" id="GO:0097175">
    <property type="term" value="P:1,6-anhydro-N-acetyl-beta-muramic acid catabolic process"/>
    <property type="evidence" value="ECO:0007669"/>
    <property type="project" value="UniProtKB-UniRule"/>
</dbReference>
<dbReference type="GO" id="GO:0006040">
    <property type="term" value="P:amino sugar metabolic process"/>
    <property type="evidence" value="ECO:0007669"/>
    <property type="project" value="InterPro"/>
</dbReference>
<dbReference type="Proteomes" id="UP000190322">
    <property type="component" value="Unassembled WGS sequence"/>
</dbReference>
<evidence type="ECO:0000313" key="2">
    <source>
        <dbReference type="EMBL" id="OOR82334.1"/>
    </source>
</evidence>
<keyword evidence="1" id="KW-0067">ATP-binding</keyword>
<dbReference type="InterPro" id="IPR005338">
    <property type="entry name" value="Anhydro_N_Ac-Mur_kinase"/>
</dbReference>
<dbReference type="GO" id="GO:0016301">
    <property type="term" value="F:kinase activity"/>
    <property type="evidence" value="ECO:0007669"/>
    <property type="project" value="UniProtKB-KW"/>
</dbReference>
<dbReference type="Pfam" id="PF03702">
    <property type="entry name" value="AnmK"/>
    <property type="match status" value="1"/>
</dbReference>
<dbReference type="GO" id="GO:0005524">
    <property type="term" value="F:ATP binding"/>
    <property type="evidence" value="ECO:0007669"/>
    <property type="project" value="UniProtKB-UniRule"/>
</dbReference>
<dbReference type="CDD" id="cd24050">
    <property type="entry name" value="ASKHA_NBD_ANMK"/>
    <property type="match status" value="1"/>
</dbReference>
<evidence type="ECO:0000256" key="1">
    <source>
        <dbReference type="HAMAP-Rule" id="MF_01270"/>
    </source>
</evidence>
<comment type="pathway">
    <text evidence="1">Cell wall biogenesis; peptidoglycan recycling.</text>
</comment>
<comment type="function">
    <text evidence="1">Catalyzes the specific phosphorylation of 1,6-anhydro-N-acetylmuramic acid (anhMurNAc) with the simultaneous cleavage of the 1,6-anhydro ring, generating MurNAc-6-P. Is required for the utilization of anhMurNAc either imported from the medium or derived from its own cell wall murein, and thus plays a role in cell wall recycling.</text>
</comment>
<dbReference type="UniPathway" id="UPA00343"/>
<comment type="caution">
    <text evidence="2">The sequence shown here is derived from an EMBL/GenBank/DDBJ whole genome shotgun (WGS) entry which is preliminary data.</text>
</comment>
<keyword evidence="1" id="KW-0808">Transferase</keyword>
<evidence type="ECO:0000313" key="3">
    <source>
        <dbReference type="Proteomes" id="UP000190322"/>
    </source>
</evidence>
<sequence length="411" mass="44211">MTVSADFLEEIFGENLDAATIIDEAPYFIGMMSGTSLDGMDAVLCQFFEGDDGRVVEMVASHSLPFPEDLQHALLSLTTPNGADKFIQTHQLSFQSELDVYGWASVYYATFAAQVVLELLEKAQISDEQVSAIGCHGQTVRHRPEWSFSLQLLDPNVLAEHTGIAVVSDFRRRDMAVGGQGAPLVPAFHQAMFGNDQSIKAVLNLGGIANITLLDYDGQGTPIGFDTGVANLLMDAWIARHTGTTYDKDGTWAAEGQVIEPLLELLLDHPFFAKPPPKSTGREDFHLSWLDAMLGQLGHSHPNLRYSPVDVQTTLCELTAVSAAEQIARLVDSGVVLVCGGGAKNAYLMARLQAHLPSLSVKPTSSLGIDVALVEGMAFAWLARQNILGRTGNIPAVTGASKAVVLGQVCF</sequence>
<accession>A0A1S9ZFT2</accession>
<keyword evidence="1" id="KW-0119">Carbohydrate metabolism</keyword>
<keyword evidence="1 2" id="KW-0418">Kinase</keyword>
<dbReference type="RefSeq" id="WP_078256711.1">
    <property type="nucleotide sequence ID" value="NZ_MUXT01000012.1"/>
</dbReference>
<dbReference type="InterPro" id="IPR043129">
    <property type="entry name" value="ATPase_NBD"/>
</dbReference>
<dbReference type="PANTHER" id="PTHR30605">
    <property type="entry name" value="ANHYDRO-N-ACETYLMURAMIC ACID KINASE"/>
    <property type="match status" value="1"/>
</dbReference>
<comment type="catalytic activity">
    <reaction evidence="1">
        <text>1,6-anhydro-N-acetyl-beta-muramate + ATP + H2O = N-acetyl-D-muramate 6-phosphate + ADP + H(+)</text>
        <dbReference type="Rhea" id="RHEA:24952"/>
        <dbReference type="ChEBI" id="CHEBI:15377"/>
        <dbReference type="ChEBI" id="CHEBI:15378"/>
        <dbReference type="ChEBI" id="CHEBI:30616"/>
        <dbReference type="ChEBI" id="CHEBI:58690"/>
        <dbReference type="ChEBI" id="CHEBI:58722"/>
        <dbReference type="ChEBI" id="CHEBI:456216"/>
        <dbReference type="EC" id="2.7.1.170"/>
    </reaction>
</comment>
<keyword evidence="1" id="KW-0547">Nucleotide-binding</keyword>